<dbReference type="PANTHER" id="PTHR13693:SF2">
    <property type="entry name" value="SERINE PALMITOYLTRANSFERASE 1"/>
    <property type="match status" value="1"/>
</dbReference>
<dbReference type="SUPFAM" id="SSF53383">
    <property type="entry name" value="PLP-dependent transferases"/>
    <property type="match status" value="1"/>
</dbReference>
<dbReference type="VEuPathDB" id="MicrosporidiaDB:THOM_0622"/>
<dbReference type="Proteomes" id="UP000011185">
    <property type="component" value="Unassembled WGS sequence"/>
</dbReference>
<keyword evidence="10 12" id="KW-0012">Acyltransferase</keyword>
<dbReference type="OMA" id="KIDANTH"/>
<evidence type="ECO:0000256" key="3">
    <source>
        <dbReference type="ARBA" id="ARBA00004991"/>
    </source>
</evidence>
<evidence type="ECO:0000256" key="10">
    <source>
        <dbReference type="ARBA" id="ARBA00023315"/>
    </source>
</evidence>
<dbReference type="InterPro" id="IPR015424">
    <property type="entry name" value="PyrdxlP-dep_Trfase"/>
</dbReference>
<organism evidence="12 13">
    <name type="scientific">Trachipleistophora hominis</name>
    <name type="common">Microsporidian parasite</name>
    <dbReference type="NCBI Taxonomy" id="72359"/>
    <lineage>
        <taxon>Eukaryota</taxon>
        <taxon>Fungi</taxon>
        <taxon>Fungi incertae sedis</taxon>
        <taxon>Microsporidia</taxon>
        <taxon>Pleistophoridae</taxon>
        <taxon>Trachipleistophora</taxon>
    </lineage>
</organism>
<gene>
    <name evidence="12" type="ORF">THOM_0622</name>
</gene>
<dbReference type="PANTHER" id="PTHR13693">
    <property type="entry name" value="CLASS II AMINOTRANSFERASE/8-AMINO-7-OXONONANOATE SYNTHASE"/>
    <property type="match status" value="1"/>
</dbReference>
<evidence type="ECO:0000256" key="9">
    <source>
        <dbReference type="ARBA" id="ARBA00023098"/>
    </source>
</evidence>
<keyword evidence="13" id="KW-1185">Reference proteome</keyword>
<keyword evidence="8" id="KW-0746">Sphingolipid metabolism</keyword>
<name>L7K025_TRAHO</name>
<comment type="similarity">
    <text evidence="4">Belongs to the class-II pyridoxal-phosphate-dependent aminotransferase family.</text>
</comment>
<dbReference type="GO" id="GO:0004758">
    <property type="term" value="F:serine C-palmitoyltransferase activity"/>
    <property type="evidence" value="ECO:0007669"/>
    <property type="project" value="UniProtKB-EC"/>
</dbReference>
<comment type="pathway">
    <text evidence="3">Sphingolipid metabolism.</text>
</comment>
<comment type="pathway">
    <text evidence="2">Lipid metabolism; sphingolipid metabolism.</text>
</comment>
<dbReference type="STRING" id="72359.L7K025"/>
<keyword evidence="6 12" id="KW-0808">Transferase</keyword>
<dbReference type="EC" id="2.3.1.50" evidence="5"/>
<dbReference type="AlphaFoldDB" id="L7K025"/>
<evidence type="ECO:0000256" key="8">
    <source>
        <dbReference type="ARBA" id="ARBA00022919"/>
    </source>
</evidence>
<evidence type="ECO:0000256" key="5">
    <source>
        <dbReference type="ARBA" id="ARBA00013220"/>
    </source>
</evidence>
<feature type="domain" description="Aminotransferase class I/classII large" evidence="11">
    <location>
        <begin position="106"/>
        <end position="321"/>
    </location>
</feature>
<evidence type="ECO:0000259" key="11">
    <source>
        <dbReference type="Pfam" id="PF00155"/>
    </source>
</evidence>
<dbReference type="OrthoDB" id="3168162at2759"/>
<keyword evidence="7" id="KW-0663">Pyridoxal phosphate</keyword>
<dbReference type="EMBL" id="JH993851">
    <property type="protein sequence ID" value="ELQ76392.1"/>
    <property type="molecule type" value="Genomic_DNA"/>
</dbReference>
<evidence type="ECO:0000256" key="6">
    <source>
        <dbReference type="ARBA" id="ARBA00022679"/>
    </source>
</evidence>
<dbReference type="HOGENOM" id="CLU_406631_0_0_1"/>
<evidence type="ECO:0000256" key="4">
    <source>
        <dbReference type="ARBA" id="ARBA00008392"/>
    </source>
</evidence>
<dbReference type="InterPro" id="IPR050087">
    <property type="entry name" value="AON_synthase_class-II"/>
</dbReference>
<evidence type="ECO:0000256" key="2">
    <source>
        <dbReference type="ARBA" id="ARBA00004760"/>
    </source>
</evidence>
<dbReference type="FunCoup" id="L7K025">
    <property type="interactions" value="160"/>
</dbReference>
<dbReference type="InterPro" id="IPR015421">
    <property type="entry name" value="PyrdxlP-dep_Trfase_major"/>
</dbReference>
<reference evidence="12 13" key="1">
    <citation type="journal article" date="2012" name="PLoS Pathog.">
        <title>The genome of the obligate intracellular parasite Trachipleistophora hominis: new insights into microsporidian genome dynamics and reductive evolution.</title>
        <authorList>
            <person name="Heinz E."/>
            <person name="Williams T.A."/>
            <person name="Nakjang S."/>
            <person name="Noel C.J."/>
            <person name="Swan D.C."/>
            <person name="Goldberg A.V."/>
            <person name="Harris S.R."/>
            <person name="Weinmaier T."/>
            <person name="Markert S."/>
            <person name="Becher D."/>
            <person name="Bernhardt J."/>
            <person name="Dagan T."/>
            <person name="Hacker C."/>
            <person name="Lucocq J.M."/>
            <person name="Schweder T."/>
            <person name="Rattei T."/>
            <person name="Hall N."/>
            <person name="Hirt R.P."/>
            <person name="Embley T.M."/>
        </authorList>
    </citation>
    <scope>NUCLEOTIDE SEQUENCE [LARGE SCALE GENOMIC DNA]</scope>
</reference>
<evidence type="ECO:0000313" key="12">
    <source>
        <dbReference type="EMBL" id="ELQ76392.1"/>
    </source>
</evidence>
<dbReference type="GO" id="GO:0016020">
    <property type="term" value="C:membrane"/>
    <property type="evidence" value="ECO:0007669"/>
    <property type="project" value="GOC"/>
</dbReference>
<dbReference type="GO" id="GO:0046513">
    <property type="term" value="P:ceramide biosynthetic process"/>
    <property type="evidence" value="ECO:0007669"/>
    <property type="project" value="TreeGrafter"/>
</dbReference>
<comment type="cofactor">
    <cofactor evidence="1">
        <name>pyridoxal 5'-phosphate</name>
        <dbReference type="ChEBI" id="CHEBI:597326"/>
    </cofactor>
</comment>
<evidence type="ECO:0000256" key="7">
    <source>
        <dbReference type="ARBA" id="ARBA00022898"/>
    </source>
</evidence>
<dbReference type="GO" id="GO:0005783">
    <property type="term" value="C:endoplasmic reticulum"/>
    <property type="evidence" value="ECO:0007669"/>
    <property type="project" value="TreeGrafter"/>
</dbReference>
<proteinExistence type="inferred from homology"/>
<sequence length="639" mass="73788">MRFKTNIQGIIMSYKEFFMENWQEIIRIFFELTIVGFFIKFKLFHHKSNILVLSDQEVQRLVDSFAPSPLINTDTDSKVKYNFGTMIEMADYDFFSICNYFKDEIKQTIRHYGVGTCGPPGFYGTLDLHLELEKKIANLVGLSSAILYCNSFTCVNSVITCFCRRGDIIFYHRCSNEAILRGLYATKATTIEFDMCTLEEKLSRYVNRKQRNFIIAEGLFRNTGKILDLPKILEMKRKFPLRLIVDESLSIPLLDKHGISTFYGTDVNDIDIIIGSFAHTFCSNGAFAAGNMHVVDYQRLLAPAYCFSASLPAFLTKFVLLALELPFHLFDARRIHEEFRSIRYTIISDKRSPIIVIRMNDTGKNELKNAIDKAEIGLESYEFAKACRCMEEDSTESEYEKNDDYNTRKIDFCGIDGQPEKQNAIFAQDEETPSSTTARQGHNLNMKNKLQENTDELIIRLNENDEDENNRQEKMEEMQKEHALRANYGYERVIEDCCAAHTKTDTPILTRKDKQGVANCEEEKKRFDTKLYTSKSRINTLNNLRYSTKLSQILREFDLSSTDLDKIPTKTAKATYNTEERFRIALLLTMEKKVKEFAKKNIRVGLVTNPEPGIRICVKNEMSTDVVEKVIKCMNVILN</sequence>
<dbReference type="InParanoid" id="L7K025"/>
<keyword evidence="9" id="KW-0443">Lipid metabolism</keyword>
<dbReference type="GO" id="GO:0046512">
    <property type="term" value="P:sphingosine biosynthetic process"/>
    <property type="evidence" value="ECO:0007669"/>
    <property type="project" value="TreeGrafter"/>
</dbReference>
<protein>
    <recommendedName>
        <fullName evidence="5">serine C-palmitoyltransferase</fullName>
        <ecNumber evidence="5">2.3.1.50</ecNumber>
    </recommendedName>
</protein>
<dbReference type="InterPro" id="IPR004839">
    <property type="entry name" value="Aminotransferase_I/II_large"/>
</dbReference>
<dbReference type="Gene3D" id="3.40.640.10">
    <property type="entry name" value="Type I PLP-dependent aspartate aminotransferase-like (Major domain)"/>
    <property type="match status" value="1"/>
</dbReference>
<accession>L7K025</accession>
<evidence type="ECO:0000313" key="13">
    <source>
        <dbReference type="Proteomes" id="UP000011185"/>
    </source>
</evidence>
<dbReference type="GO" id="GO:0030170">
    <property type="term" value="F:pyridoxal phosphate binding"/>
    <property type="evidence" value="ECO:0007669"/>
    <property type="project" value="InterPro"/>
</dbReference>
<evidence type="ECO:0000256" key="1">
    <source>
        <dbReference type="ARBA" id="ARBA00001933"/>
    </source>
</evidence>
<dbReference type="Pfam" id="PF00155">
    <property type="entry name" value="Aminotran_1_2"/>
    <property type="match status" value="1"/>
</dbReference>